<evidence type="ECO:0000313" key="5">
    <source>
        <dbReference type="Proteomes" id="UP000721415"/>
    </source>
</evidence>
<protein>
    <submittedName>
        <fullName evidence="4">TetR/AcrR family transcriptional regulator</fullName>
    </submittedName>
</protein>
<name>A0ABS0LQQ4_9LACT</name>
<accession>A0ABS0LQQ4</accession>
<dbReference type="InterPro" id="IPR001647">
    <property type="entry name" value="HTH_TetR"/>
</dbReference>
<keyword evidence="1 2" id="KW-0238">DNA-binding</keyword>
<dbReference type="PANTHER" id="PTHR43479">
    <property type="entry name" value="ACREF/ENVCD OPERON REPRESSOR-RELATED"/>
    <property type="match status" value="1"/>
</dbReference>
<evidence type="ECO:0000313" key="4">
    <source>
        <dbReference type="EMBL" id="MBG9986352.1"/>
    </source>
</evidence>
<sequence>MKKVASIQKTKELFKTGMINLLKKKLLTDITIIELCEESKVSRRTFYRYYNNTMELIEEIVKETIELYTEELRSQVKKGHSVDDAFYSFWYKEKELIHLLTINGLIQMVFLPSLEVLIEFHNTDIKDDQNEIDLIYQHGGMWSVLVYIISNNIDLYDHKILQSLHLNINHNE</sequence>
<organism evidence="4 5">
    <name type="scientific">Facklamia lactis</name>
    <dbReference type="NCBI Taxonomy" id="2749967"/>
    <lineage>
        <taxon>Bacteria</taxon>
        <taxon>Bacillati</taxon>
        <taxon>Bacillota</taxon>
        <taxon>Bacilli</taxon>
        <taxon>Lactobacillales</taxon>
        <taxon>Aerococcaceae</taxon>
        <taxon>Facklamia</taxon>
    </lineage>
</organism>
<evidence type="ECO:0000256" key="1">
    <source>
        <dbReference type="ARBA" id="ARBA00023125"/>
    </source>
</evidence>
<comment type="caution">
    <text evidence="4">The sequence shown here is derived from an EMBL/GenBank/DDBJ whole genome shotgun (WGS) entry which is preliminary data.</text>
</comment>
<dbReference type="PANTHER" id="PTHR43479:SF11">
    <property type="entry name" value="ACREF_ENVCD OPERON REPRESSOR-RELATED"/>
    <property type="match status" value="1"/>
</dbReference>
<dbReference type="SUPFAM" id="SSF46689">
    <property type="entry name" value="Homeodomain-like"/>
    <property type="match status" value="1"/>
</dbReference>
<feature type="domain" description="HTH tetR-type" evidence="3">
    <location>
        <begin position="8"/>
        <end position="68"/>
    </location>
</feature>
<dbReference type="Proteomes" id="UP000721415">
    <property type="component" value="Unassembled WGS sequence"/>
</dbReference>
<dbReference type="RefSeq" id="WP_197115277.1">
    <property type="nucleotide sequence ID" value="NZ_JACBXQ010000003.1"/>
</dbReference>
<feature type="DNA-binding region" description="H-T-H motif" evidence="2">
    <location>
        <begin position="31"/>
        <end position="50"/>
    </location>
</feature>
<dbReference type="InterPro" id="IPR050624">
    <property type="entry name" value="HTH-type_Tx_Regulator"/>
</dbReference>
<proteinExistence type="predicted"/>
<keyword evidence="5" id="KW-1185">Reference proteome</keyword>
<dbReference type="Gene3D" id="1.10.357.10">
    <property type="entry name" value="Tetracycline Repressor, domain 2"/>
    <property type="match status" value="1"/>
</dbReference>
<evidence type="ECO:0000256" key="2">
    <source>
        <dbReference type="PROSITE-ProRule" id="PRU00335"/>
    </source>
</evidence>
<dbReference type="PROSITE" id="PS50977">
    <property type="entry name" value="HTH_TETR_2"/>
    <property type="match status" value="1"/>
</dbReference>
<reference evidence="4 5" key="1">
    <citation type="submission" date="2020-07" db="EMBL/GenBank/DDBJ databases">
        <title>Facklamia lactis sp. nov., isolated from raw milk.</title>
        <authorList>
            <person name="Doll E.V."/>
            <person name="Huptas C."/>
            <person name="Staib L."/>
            <person name="Wenning M."/>
            <person name="Scherer S."/>
        </authorList>
    </citation>
    <scope>NUCLEOTIDE SEQUENCE [LARGE SCALE GENOMIC DNA]</scope>
    <source>
        <strain evidence="4 5">DSM 111018</strain>
    </source>
</reference>
<evidence type="ECO:0000259" key="3">
    <source>
        <dbReference type="PROSITE" id="PS50977"/>
    </source>
</evidence>
<dbReference type="EMBL" id="JACBXQ010000003">
    <property type="protein sequence ID" value="MBG9986352.1"/>
    <property type="molecule type" value="Genomic_DNA"/>
</dbReference>
<gene>
    <name evidence="4" type="ORF">HZY91_05520</name>
</gene>
<dbReference type="InterPro" id="IPR009057">
    <property type="entry name" value="Homeodomain-like_sf"/>
</dbReference>